<dbReference type="EMBL" id="MNCJ02000320">
    <property type="protein sequence ID" value="KAF5804235.1"/>
    <property type="molecule type" value="Genomic_DNA"/>
</dbReference>
<proteinExistence type="predicted"/>
<gene>
    <name evidence="3" type="ORF">HannXRQ_Chr05g0131071</name>
    <name evidence="2" type="ORF">HanXRQr2_Chr05g0194781</name>
</gene>
<dbReference type="Gramene" id="mRNA:HanXRQr2_Chr05g0194781">
    <property type="protein sequence ID" value="mRNA:HanXRQr2_Chr05g0194781"/>
    <property type="gene ID" value="HanXRQr2_Chr05g0194781"/>
</dbReference>
<name>A0A251UKQ9_HELAN</name>
<protein>
    <submittedName>
        <fullName evidence="3">Uncharacterized protein</fullName>
    </submittedName>
</protein>
<organism evidence="3 4">
    <name type="scientific">Helianthus annuus</name>
    <name type="common">Common sunflower</name>
    <dbReference type="NCBI Taxonomy" id="4232"/>
    <lineage>
        <taxon>Eukaryota</taxon>
        <taxon>Viridiplantae</taxon>
        <taxon>Streptophyta</taxon>
        <taxon>Embryophyta</taxon>
        <taxon>Tracheophyta</taxon>
        <taxon>Spermatophyta</taxon>
        <taxon>Magnoliopsida</taxon>
        <taxon>eudicotyledons</taxon>
        <taxon>Gunneridae</taxon>
        <taxon>Pentapetalae</taxon>
        <taxon>asterids</taxon>
        <taxon>campanulids</taxon>
        <taxon>Asterales</taxon>
        <taxon>Asteraceae</taxon>
        <taxon>Asteroideae</taxon>
        <taxon>Heliantheae alliance</taxon>
        <taxon>Heliantheae</taxon>
        <taxon>Helianthus</taxon>
    </lineage>
</organism>
<feature type="transmembrane region" description="Helical" evidence="1">
    <location>
        <begin position="24"/>
        <end position="43"/>
    </location>
</feature>
<accession>A0A251UKQ9</accession>
<evidence type="ECO:0000313" key="4">
    <source>
        <dbReference type="Proteomes" id="UP000215914"/>
    </source>
</evidence>
<keyword evidence="4" id="KW-1185">Reference proteome</keyword>
<evidence type="ECO:0000313" key="2">
    <source>
        <dbReference type="EMBL" id="KAF5804235.1"/>
    </source>
</evidence>
<evidence type="ECO:0000313" key="3">
    <source>
        <dbReference type="EMBL" id="OTG23928.1"/>
    </source>
</evidence>
<reference evidence="2" key="3">
    <citation type="submission" date="2020-06" db="EMBL/GenBank/DDBJ databases">
        <title>Helianthus annuus Genome sequencing and assembly Release 2.</title>
        <authorList>
            <person name="Gouzy J."/>
            <person name="Langlade N."/>
            <person name="Munos S."/>
        </authorList>
    </citation>
    <scope>NUCLEOTIDE SEQUENCE</scope>
    <source>
        <tissue evidence="2">Leaves</tissue>
    </source>
</reference>
<dbReference type="InParanoid" id="A0A251UKQ9"/>
<dbReference type="EMBL" id="CM007894">
    <property type="protein sequence ID" value="OTG23928.1"/>
    <property type="molecule type" value="Genomic_DNA"/>
</dbReference>
<keyword evidence="1" id="KW-0812">Transmembrane</keyword>
<evidence type="ECO:0000256" key="1">
    <source>
        <dbReference type="SAM" id="Phobius"/>
    </source>
</evidence>
<dbReference type="AlphaFoldDB" id="A0A251UKQ9"/>
<dbReference type="Proteomes" id="UP000215914">
    <property type="component" value="Chromosome 5"/>
</dbReference>
<reference evidence="3" key="2">
    <citation type="submission" date="2017-02" db="EMBL/GenBank/DDBJ databases">
        <title>Sunflower complete genome.</title>
        <authorList>
            <person name="Langlade N."/>
            <person name="Munos S."/>
        </authorList>
    </citation>
    <scope>NUCLEOTIDE SEQUENCE [LARGE SCALE GENOMIC DNA]</scope>
    <source>
        <tissue evidence="3">Leaves</tissue>
    </source>
</reference>
<sequence length="50" mass="5685">MDLGLDLGYCVQDVEGNDSGMAQYFSRLIKGFIMLGVCFQWIYQRQLSAC</sequence>
<keyword evidence="1" id="KW-0472">Membrane</keyword>
<keyword evidence="1" id="KW-1133">Transmembrane helix</keyword>
<reference evidence="2 4" key="1">
    <citation type="journal article" date="2017" name="Nature">
        <title>The sunflower genome provides insights into oil metabolism, flowering and Asterid evolution.</title>
        <authorList>
            <person name="Badouin H."/>
            <person name="Gouzy J."/>
            <person name="Grassa C.J."/>
            <person name="Murat F."/>
            <person name="Staton S.E."/>
            <person name="Cottret L."/>
            <person name="Lelandais-Briere C."/>
            <person name="Owens G.L."/>
            <person name="Carrere S."/>
            <person name="Mayjonade B."/>
            <person name="Legrand L."/>
            <person name="Gill N."/>
            <person name="Kane N.C."/>
            <person name="Bowers J.E."/>
            <person name="Hubner S."/>
            <person name="Bellec A."/>
            <person name="Berard A."/>
            <person name="Berges H."/>
            <person name="Blanchet N."/>
            <person name="Boniface M.C."/>
            <person name="Brunel D."/>
            <person name="Catrice O."/>
            <person name="Chaidir N."/>
            <person name="Claudel C."/>
            <person name="Donnadieu C."/>
            <person name="Faraut T."/>
            <person name="Fievet G."/>
            <person name="Helmstetter N."/>
            <person name="King M."/>
            <person name="Knapp S.J."/>
            <person name="Lai Z."/>
            <person name="Le Paslier M.C."/>
            <person name="Lippi Y."/>
            <person name="Lorenzon L."/>
            <person name="Mandel J.R."/>
            <person name="Marage G."/>
            <person name="Marchand G."/>
            <person name="Marquand E."/>
            <person name="Bret-Mestries E."/>
            <person name="Morien E."/>
            <person name="Nambeesan S."/>
            <person name="Nguyen T."/>
            <person name="Pegot-Espagnet P."/>
            <person name="Pouilly N."/>
            <person name="Raftis F."/>
            <person name="Sallet E."/>
            <person name="Schiex T."/>
            <person name="Thomas J."/>
            <person name="Vandecasteele C."/>
            <person name="Vares D."/>
            <person name="Vear F."/>
            <person name="Vautrin S."/>
            <person name="Crespi M."/>
            <person name="Mangin B."/>
            <person name="Burke J.M."/>
            <person name="Salse J."/>
            <person name="Munos S."/>
            <person name="Vincourt P."/>
            <person name="Rieseberg L.H."/>
            <person name="Langlade N.B."/>
        </authorList>
    </citation>
    <scope>NUCLEOTIDE SEQUENCE [LARGE SCALE GENOMIC DNA]</scope>
    <source>
        <strain evidence="4">cv. SF193</strain>
        <tissue evidence="2">Leaves</tissue>
    </source>
</reference>